<protein>
    <submittedName>
        <fullName evidence="1">Uncharacterized protein</fullName>
    </submittedName>
</protein>
<organism evidence="1 2">
    <name type="scientific">Pristionchus fissidentatus</name>
    <dbReference type="NCBI Taxonomy" id="1538716"/>
    <lineage>
        <taxon>Eukaryota</taxon>
        <taxon>Metazoa</taxon>
        <taxon>Ecdysozoa</taxon>
        <taxon>Nematoda</taxon>
        <taxon>Chromadorea</taxon>
        <taxon>Rhabditida</taxon>
        <taxon>Rhabditina</taxon>
        <taxon>Diplogasteromorpha</taxon>
        <taxon>Diplogasteroidea</taxon>
        <taxon>Neodiplogasteridae</taxon>
        <taxon>Pristionchus</taxon>
    </lineage>
</organism>
<feature type="non-terminal residue" evidence="1">
    <location>
        <position position="1"/>
    </location>
</feature>
<dbReference type="Proteomes" id="UP001432322">
    <property type="component" value="Unassembled WGS sequence"/>
</dbReference>
<name>A0AAV5V2C3_9BILA</name>
<comment type="caution">
    <text evidence="1">The sequence shown here is derived from an EMBL/GenBank/DDBJ whole genome shotgun (WGS) entry which is preliminary data.</text>
</comment>
<feature type="non-terminal residue" evidence="1">
    <location>
        <position position="73"/>
    </location>
</feature>
<dbReference type="AlphaFoldDB" id="A0AAV5V2C3"/>
<proteinExistence type="predicted"/>
<reference evidence="1" key="1">
    <citation type="submission" date="2023-10" db="EMBL/GenBank/DDBJ databases">
        <title>Genome assembly of Pristionchus species.</title>
        <authorList>
            <person name="Yoshida K."/>
            <person name="Sommer R.J."/>
        </authorList>
    </citation>
    <scope>NUCLEOTIDE SEQUENCE</scope>
    <source>
        <strain evidence="1">RS5133</strain>
    </source>
</reference>
<accession>A0AAV5V2C3</accession>
<keyword evidence="2" id="KW-1185">Reference proteome</keyword>
<sequence>SFPLNTLDAGHHADPEAVAANAREETGSIAVIGVEGGDAELEPGTLVVLLLYQRTTEASQVLVSGVPEQICDA</sequence>
<dbReference type="EMBL" id="BTSY01000002">
    <property type="protein sequence ID" value="GMT13188.1"/>
    <property type="molecule type" value="Genomic_DNA"/>
</dbReference>
<gene>
    <name evidence="1" type="ORF">PFISCL1PPCAC_4485</name>
</gene>
<evidence type="ECO:0000313" key="1">
    <source>
        <dbReference type="EMBL" id="GMT13188.1"/>
    </source>
</evidence>
<evidence type="ECO:0000313" key="2">
    <source>
        <dbReference type="Proteomes" id="UP001432322"/>
    </source>
</evidence>